<keyword evidence="1" id="KW-0732">Signal</keyword>
<evidence type="ECO:0000256" key="1">
    <source>
        <dbReference type="SAM" id="SignalP"/>
    </source>
</evidence>
<evidence type="ECO:0000313" key="3">
    <source>
        <dbReference type="Proteomes" id="UP000001471"/>
    </source>
</evidence>
<dbReference type="InParanoid" id="B2VQL4"/>
<feature type="signal peptide" evidence="1">
    <location>
        <begin position="1"/>
        <end position="22"/>
    </location>
</feature>
<gene>
    <name evidence="2" type="ORF">PTRG_00558</name>
</gene>
<dbReference type="AlphaFoldDB" id="B2VQL4"/>
<reference evidence="3" key="1">
    <citation type="journal article" date="2013" name="G3 (Bethesda)">
        <title>Comparative genomics of a plant-pathogenic fungus, Pyrenophora tritici-repentis, reveals transduplication and the impact of repeat elements on pathogenicity and population divergence.</title>
        <authorList>
            <person name="Manning V.A."/>
            <person name="Pandelova I."/>
            <person name="Dhillon B."/>
            <person name="Wilhelm L.J."/>
            <person name="Goodwin S.B."/>
            <person name="Berlin A.M."/>
            <person name="Figueroa M."/>
            <person name="Freitag M."/>
            <person name="Hane J.K."/>
            <person name="Henrissat B."/>
            <person name="Holman W.H."/>
            <person name="Kodira C.D."/>
            <person name="Martin J."/>
            <person name="Oliver R.P."/>
            <person name="Robbertse B."/>
            <person name="Schackwitz W."/>
            <person name="Schwartz D.C."/>
            <person name="Spatafora J.W."/>
            <person name="Turgeon B.G."/>
            <person name="Yandava C."/>
            <person name="Young S."/>
            <person name="Zhou S."/>
            <person name="Zeng Q."/>
            <person name="Grigoriev I.V."/>
            <person name="Ma L.-J."/>
            <person name="Ciuffetti L.M."/>
        </authorList>
    </citation>
    <scope>NUCLEOTIDE SEQUENCE [LARGE SCALE GENOMIC DNA]</scope>
    <source>
        <strain evidence="3">Pt-1C-BFP</strain>
    </source>
</reference>
<sequence length="79" mass="8374">MHFINLITLFALNVASLPASQANEPPGPFDGLAPNPSDPSCRTFSSCNYGLAGCERSCREGGLRMIGCEANCSCRCQFG</sequence>
<proteinExistence type="predicted"/>
<organism evidence="2 3">
    <name type="scientific">Pyrenophora tritici-repentis (strain Pt-1C-BFP)</name>
    <name type="common">Wheat tan spot fungus</name>
    <name type="synonym">Drechslera tritici-repentis</name>
    <dbReference type="NCBI Taxonomy" id="426418"/>
    <lineage>
        <taxon>Eukaryota</taxon>
        <taxon>Fungi</taxon>
        <taxon>Dikarya</taxon>
        <taxon>Ascomycota</taxon>
        <taxon>Pezizomycotina</taxon>
        <taxon>Dothideomycetes</taxon>
        <taxon>Pleosporomycetidae</taxon>
        <taxon>Pleosporales</taxon>
        <taxon>Pleosporineae</taxon>
        <taxon>Pleosporaceae</taxon>
        <taxon>Pyrenophora</taxon>
    </lineage>
</organism>
<protein>
    <submittedName>
        <fullName evidence="2">Uncharacterized protein</fullName>
    </submittedName>
</protein>
<evidence type="ECO:0000313" key="2">
    <source>
        <dbReference type="EMBL" id="EDU39996.1"/>
    </source>
</evidence>
<dbReference type="Proteomes" id="UP000001471">
    <property type="component" value="Unassembled WGS sequence"/>
</dbReference>
<name>B2VQL4_PYRTR</name>
<accession>B2VQL4</accession>
<dbReference type="EMBL" id="DS231615">
    <property type="protein sequence ID" value="EDU39996.1"/>
    <property type="molecule type" value="Genomic_DNA"/>
</dbReference>
<dbReference type="HOGENOM" id="CLU_2607168_0_0_1"/>
<feature type="chain" id="PRO_5002784179" evidence="1">
    <location>
        <begin position="23"/>
        <end position="79"/>
    </location>
</feature>